<dbReference type="PANTHER" id="PTHR33397:SF5">
    <property type="entry name" value="RNASE YUTE-RELATED"/>
    <property type="match status" value="1"/>
</dbReference>
<proteinExistence type="inferred from homology"/>
<evidence type="ECO:0000313" key="6">
    <source>
        <dbReference type="Proteomes" id="UP000078090"/>
    </source>
</evidence>
<dbReference type="Gene3D" id="1.20.120.580">
    <property type="entry name" value="bsu32300-like"/>
    <property type="match status" value="1"/>
</dbReference>
<evidence type="ECO:0000256" key="2">
    <source>
        <dbReference type="ARBA" id="ARBA00022722"/>
    </source>
</evidence>
<protein>
    <recommendedName>
        <fullName evidence="7">DUF86 domain-containing protein</fullName>
    </recommendedName>
</protein>
<dbReference type="InterPro" id="IPR008201">
    <property type="entry name" value="HepT-like"/>
</dbReference>
<evidence type="ECO:0008006" key="7">
    <source>
        <dbReference type="Google" id="ProtNLM"/>
    </source>
</evidence>
<evidence type="ECO:0000256" key="1">
    <source>
        <dbReference type="ARBA" id="ARBA00022649"/>
    </source>
</evidence>
<dbReference type="Proteomes" id="UP000078090">
    <property type="component" value="Unassembled WGS sequence"/>
</dbReference>
<accession>A0A177M7S2</accession>
<evidence type="ECO:0000313" key="5">
    <source>
        <dbReference type="EMBL" id="OAI00829.1"/>
    </source>
</evidence>
<dbReference type="AlphaFoldDB" id="A0A177M7S2"/>
<dbReference type="InterPro" id="IPR052379">
    <property type="entry name" value="Type_VII_TA_RNase"/>
</dbReference>
<dbReference type="PANTHER" id="PTHR33397">
    <property type="entry name" value="UPF0331 PROTEIN YUTE"/>
    <property type="match status" value="1"/>
</dbReference>
<sequence length="148" mass="17310">MRDIAYEQALMRHRRKMLRILDEYGQENTNTWTERDLLAIQRALQVYIEAFIGMARYVVQQKYQLTVSQSREALDELKSHGDLPADQHAELMKILGFRNVLVHDYLDLNDGIVQAIVTKKQYAILEEWMVLWQGELDECGPECPNGNK</sequence>
<dbReference type="GO" id="GO:0110001">
    <property type="term" value="C:toxin-antitoxin complex"/>
    <property type="evidence" value="ECO:0007669"/>
    <property type="project" value="InterPro"/>
</dbReference>
<dbReference type="GO" id="GO:0016787">
    <property type="term" value="F:hydrolase activity"/>
    <property type="evidence" value="ECO:0007669"/>
    <property type="project" value="UniProtKB-KW"/>
</dbReference>
<evidence type="ECO:0000256" key="3">
    <source>
        <dbReference type="ARBA" id="ARBA00022801"/>
    </source>
</evidence>
<keyword evidence="2" id="KW-0540">Nuclease</keyword>
<reference evidence="5 6" key="1">
    <citation type="submission" date="2016-03" db="EMBL/GenBank/DDBJ databases">
        <authorList>
            <person name="Ploux O."/>
        </authorList>
    </citation>
    <scope>NUCLEOTIDE SEQUENCE [LARGE SCALE GENOMIC DNA]</scope>
    <source>
        <strain evidence="5 6">R-45363</strain>
    </source>
</reference>
<name>A0A177M7S2_METMH</name>
<dbReference type="OrthoDB" id="4829434at2"/>
<keyword evidence="3" id="KW-0378">Hydrolase</keyword>
<evidence type="ECO:0000256" key="4">
    <source>
        <dbReference type="ARBA" id="ARBA00024207"/>
    </source>
</evidence>
<keyword evidence="1" id="KW-1277">Toxin-antitoxin system</keyword>
<dbReference type="EMBL" id="LUUG01000095">
    <property type="protein sequence ID" value="OAI00829.1"/>
    <property type="molecule type" value="Genomic_DNA"/>
</dbReference>
<comment type="similarity">
    <text evidence="4">Belongs to the HepT RNase toxin family.</text>
</comment>
<dbReference type="GO" id="GO:0004540">
    <property type="term" value="F:RNA nuclease activity"/>
    <property type="evidence" value="ECO:0007669"/>
    <property type="project" value="InterPro"/>
</dbReference>
<organism evidence="5 6">
    <name type="scientific">Methylomonas methanica</name>
    <dbReference type="NCBI Taxonomy" id="421"/>
    <lineage>
        <taxon>Bacteria</taxon>
        <taxon>Pseudomonadati</taxon>
        <taxon>Pseudomonadota</taxon>
        <taxon>Gammaproteobacteria</taxon>
        <taxon>Methylococcales</taxon>
        <taxon>Methylococcaceae</taxon>
        <taxon>Methylomonas</taxon>
    </lineage>
</organism>
<dbReference type="InterPro" id="IPR037038">
    <property type="entry name" value="HepT-like_sf"/>
</dbReference>
<dbReference type="Pfam" id="PF01934">
    <property type="entry name" value="HepT-like"/>
    <property type="match status" value="1"/>
</dbReference>
<gene>
    <name evidence="5" type="ORF">A1332_18285</name>
</gene>
<comment type="caution">
    <text evidence="5">The sequence shown here is derived from an EMBL/GenBank/DDBJ whole genome shotgun (WGS) entry which is preliminary data.</text>
</comment>
<dbReference type="RefSeq" id="WP_064009750.1">
    <property type="nucleotide sequence ID" value="NZ_LUUG01000095.1"/>
</dbReference>
<dbReference type="NCBIfam" id="NF047751">
    <property type="entry name" value="HepT_toxin"/>
    <property type="match status" value="1"/>
</dbReference>